<evidence type="ECO:0000256" key="4">
    <source>
        <dbReference type="PROSITE-ProRule" id="PRU00176"/>
    </source>
</evidence>
<accession>A0A0L0C2F5</accession>
<proteinExistence type="predicted"/>
<evidence type="ECO:0000256" key="3">
    <source>
        <dbReference type="ARBA" id="ARBA00023242"/>
    </source>
</evidence>
<evidence type="ECO:0000256" key="2">
    <source>
        <dbReference type="ARBA" id="ARBA00022884"/>
    </source>
</evidence>
<dbReference type="InterPro" id="IPR035979">
    <property type="entry name" value="RBD_domain_sf"/>
</dbReference>
<organism evidence="6 7">
    <name type="scientific">Lucilia cuprina</name>
    <name type="common">Green bottle fly</name>
    <name type="synonym">Australian sheep blowfly</name>
    <dbReference type="NCBI Taxonomy" id="7375"/>
    <lineage>
        <taxon>Eukaryota</taxon>
        <taxon>Metazoa</taxon>
        <taxon>Ecdysozoa</taxon>
        <taxon>Arthropoda</taxon>
        <taxon>Hexapoda</taxon>
        <taxon>Insecta</taxon>
        <taxon>Pterygota</taxon>
        <taxon>Neoptera</taxon>
        <taxon>Endopterygota</taxon>
        <taxon>Diptera</taxon>
        <taxon>Brachycera</taxon>
        <taxon>Muscomorpha</taxon>
        <taxon>Oestroidea</taxon>
        <taxon>Calliphoridae</taxon>
        <taxon>Luciliinae</taxon>
        <taxon>Lucilia</taxon>
    </lineage>
</organism>
<evidence type="ECO:0000256" key="1">
    <source>
        <dbReference type="ARBA" id="ARBA00004642"/>
    </source>
</evidence>
<evidence type="ECO:0000313" key="7">
    <source>
        <dbReference type="Proteomes" id="UP000037069"/>
    </source>
</evidence>
<feature type="domain" description="RRM" evidence="5">
    <location>
        <begin position="63"/>
        <end position="139"/>
    </location>
</feature>
<comment type="caution">
    <text evidence="6">The sequence shown here is derived from an EMBL/GenBank/DDBJ whole genome shotgun (WGS) entry which is preliminary data.</text>
</comment>
<dbReference type="GO" id="GO:0005654">
    <property type="term" value="C:nucleoplasm"/>
    <property type="evidence" value="ECO:0007669"/>
    <property type="project" value="UniProtKB-SubCell"/>
</dbReference>
<dbReference type="PANTHER" id="PTHR13798">
    <property type="entry name" value="RNA BINDING MOTIF RBM PROTEIN -RELATED"/>
    <property type="match status" value="1"/>
</dbReference>
<evidence type="ECO:0000313" key="6">
    <source>
        <dbReference type="EMBL" id="KNC26431.1"/>
    </source>
</evidence>
<keyword evidence="7" id="KW-1185">Reference proteome</keyword>
<dbReference type="InterPro" id="IPR012677">
    <property type="entry name" value="Nucleotide-bd_a/b_plait_sf"/>
</dbReference>
<evidence type="ECO:0000259" key="5">
    <source>
        <dbReference type="PROSITE" id="PS50102"/>
    </source>
</evidence>
<dbReference type="InterPro" id="IPR000504">
    <property type="entry name" value="RRM_dom"/>
</dbReference>
<name>A0A0L0C2F5_LUCCU</name>
<dbReference type="Proteomes" id="UP000037069">
    <property type="component" value="Unassembled WGS sequence"/>
</dbReference>
<protein>
    <recommendedName>
        <fullName evidence="5">RRM domain-containing protein</fullName>
    </recommendedName>
</protein>
<dbReference type="GO" id="GO:0000381">
    <property type="term" value="P:regulation of alternative mRNA splicing, via spliceosome"/>
    <property type="evidence" value="ECO:0007669"/>
    <property type="project" value="TreeGrafter"/>
</dbReference>
<dbReference type="Gene3D" id="3.30.70.330">
    <property type="match status" value="1"/>
</dbReference>
<reference evidence="6 7" key="1">
    <citation type="journal article" date="2015" name="Nat. Commun.">
        <title>Lucilia cuprina genome unlocks parasitic fly biology to underpin future interventions.</title>
        <authorList>
            <person name="Anstead C.A."/>
            <person name="Korhonen P.K."/>
            <person name="Young N.D."/>
            <person name="Hall R.S."/>
            <person name="Jex A.R."/>
            <person name="Murali S.C."/>
            <person name="Hughes D.S."/>
            <person name="Lee S.F."/>
            <person name="Perry T."/>
            <person name="Stroehlein A.J."/>
            <person name="Ansell B.R."/>
            <person name="Breugelmans B."/>
            <person name="Hofmann A."/>
            <person name="Qu J."/>
            <person name="Dugan S."/>
            <person name="Lee S.L."/>
            <person name="Chao H."/>
            <person name="Dinh H."/>
            <person name="Han Y."/>
            <person name="Doddapaneni H.V."/>
            <person name="Worley K.C."/>
            <person name="Muzny D.M."/>
            <person name="Ioannidis P."/>
            <person name="Waterhouse R.M."/>
            <person name="Zdobnov E.M."/>
            <person name="James P.J."/>
            <person name="Bagnall N.H."/>
            <person name="Kotze A.C."/>
            <person name="Gibbs R.A."/>
            <person name="Richards S."/>
            <person name="Batterham P."/>
            <person name="Gasser R.B."/>
        </authorList>
    </citation>
    <scope>NUCLEOTIDE SEQUENCE [LARGE SCALE GENOMIC DNA]</scope>
    <source>
        <strain evidence="6 7">LS</strain>
        <tissue evidence="6">Full body</tissue>
    </source>
</reference>
<dbReference type="SMART" id="SM00360">
    <property type="entry name" value="RRM"/>
    <property type="match status" value="1"/>
</dbReference>
<dbReference type="AlphaFoldDB" id="A0A0L0C2F5"/>
<dbReference type="PANTHER" id="PTHR13798:SF11">
    <property type="entry name" value="RNA-BINDING PROTEIN 7-RELATED"/>
    <property type="match status" value="1"/>
</dbReference>
<keyword evidence="2 4" id="KW-0694">RNA-binding</keyword>
<comment type="subcellular location">
    <subcellularLocation>
        <location evidence="1">Nucleus</location>
        <location evidence="1">Nucleoplasm</location>
    </subcellularLocation>
</comment>
<dbReference type="SUPFAM" id="SSF54928">
    <property type="entry name" value="RNA-binding domain, RBD"/>
    <property type="match status" value="1"/>
</dbReference>
<dbReference type="InterPro" id="IPR052285">
    <property type="entry name" value="NEXT_complex_subunit"/>
</dbReference>
<dbReference type="STRING" id="7375.A0A0L0C2F5"/>
<dbReference type="Pfam" id="PF00076">
    <property type="entry name" value="RRM_1"/>
    <property type="match status" value="1"/>
</dbReference>
<sequence length="148" mass="17221">MSYQYYMQHMQQLMALGVYIAPANYAPLAYMPIQNLEPTMPMARNDILIIESESDEEDDVDQRTLFCANLSEHVTEEILYEVFFQAGPLSKVHIPKQNGKNRSYGFVTYKYRCSVPYALKLYQGLVLFGKRLDIKFQGKNNLNAYNKR</sequence>
<dbReference type="GO" id="GO:0003727">
    <property type="term" value="F:single-stranded RNA binding"/>
    <property type="evidence" value="ECO:0007669"/>
    <property type="project" value="TreeGrafter"/>
</dbReference>
<keyword evidence="3" id="KW-0539">Nucleus</keyword>
<dbReference type="EMBL" id="JRES01000986">
    <property type="protein sequence ID" value="KNC26431.1"/>
    <property type="molecule type" value="Genomic_DNA"/>
</dbReference>
<dbReference type="OrthoDB" id="407442at2759"/>
<dbReference type="PROSITE" id="PS50102">
    <property type="entry name" value="RRM"/>
    <property type="match status" value="1"/>
</dbReference>
<gene>
    <name evidence="6" type="ORF">FF38_09504</name>
</gene>